<evidence type="ECO:0000259" key="1">
    <source>
        <dbReference type="Pfam" id="PF01368"/>
    </source>
</evidence>
<dbReference type="AlphaFoldDB" id="C0FP04"/>
<dbReference type="Pfam" id="PF01368">
    <property type="entry name" value="DHH"/>
    <property type="match status" value="1"/>
</dbReference>
<dbReference type="SUPFAM" id="SSF64182">
    <property type="entry name" value="DHH phosphoesterases"/>
    <property type="match status" value="1"/>
</dbReference>
<dbReference type="InterPro" id="IPR003156">
    <property type="entry name" value="DHHA1_dom"/>
</dbReference>
<dbReference type="Gene3D" id="3.90.1640.10">
    <property type="entry name" value="inorganic pyrophosphatase (n-terminal core)"/>
    <property type="match status" value="1"/>
</dbReference>
<dbReference type="eggNOG" id="COG0618">
    <property type="taxonomic scope" value="Bacteria"/>
</dbReference>
<dbReference type="Pfam" id="PF02272">
    <property type="entry name" value="DHHA1"/>
    <property type="match status" value="1"/>
</dbReference>
<name>C0FP04_9FIRM</name>
<dbReference type="PANTHER" id="PTHR47618">
    <property type="entry name" value="BIFUNCTIONAL OLIGORIBONUCLEASE AND PAP PHOSPHATASE NRNA"/>
    <property type="match status" value="1"/>
</dbReference>
<dbReference type="Proteomes" id="UP000003561">
    <property type="component" value="Unassembled WGS sequence"/>
</dbReference>
<feature type="domain" description="DDH" evidence="1">
    <location>
        <begin position="14"/>
        <end position="153"/>
    </location>
</feature>
<accession>C0FP04</accession>
<organism evidence="3 4">
    <name type="scientific">Roseburia inulinivorans DSM 16841</name>
    <dbReference type="NCBI Taxonomy" id="622312"/>
    <lineage>
        <taxon>Bacteria</taxon>
        <taxon>Bacillati</taxon>
        <taxon>Bacillota</taxon>
        <taxon>Clostridia</taxon>
        <taxon>Lachnospirales</taxon>
        <taxon>Lachnospiraceae</taxon>
        <taxon>Roseburia</taxon>
    </lineage>
</organism>
<reference evidence="3 4" key="1">
    <citation type="submission" date="2009-02" db="EMBL/GenBank/DDBJ databases">
        <authorList>
            <person name="Fulton L."/>
            <person name="Clifton S."/>
            <person name="Fulton B."/>
            <person name="Xu J."/>
            <person name="Minx P."/>
            <person name="Pepin K.H."/>
            <person name="Johnson M."/>
            <person name="Bhonagiri V."/>
            <person name="Nash W.E."/>
            <person name="Mardis E.R."/>
            <person name="Wilson R.K."/>
        </authorList>
    </citation>
    <scope>NUCLEOTIDE SEQUENCE [LARGE SCALE GENOMIC DNA]</scope>
    <source>
        <strain evidence="3 4">DSM 16841</strain>
    </source>
</reference>
<dbReference type="InterPro" id="IPR051319">
    <property type="entry name" value="Oligoribo/pAp-PDE_c-di-AMP_PDE"/>
</dbReference>
<sequence length="317" mass="36015">MTNFDVYLADAKTVAIAGHVRPDGDCAGSCLATYNYIKNYFPHVKVDLYLEPIPNIFKFMKRSEEILSEWPDDRKYDLFIAQDCGDAKRLGNAAKYFESAEHTICVDHHVSNQNFAEHNYIFPDASSTCELIFELLPDERIDREIAECIYTGMVHDTGVFQYSCTSRKTMEIAGKLIEKGINFPKIVDETFFTKTYNQNRIMGLALMKSVLHLDGKCISSVITKQEMQEYDVLPKHLDGIVSQLRVTKDVEVAIFLYELEDGEFKVSTRSKELVDLSEIAVKFDGGGHVRAAGFSMKGEPEQIIEAILEEVKNSFRK</sequence>
<evidence type="ECO:0000313" key="3">
    <source>
        <dbReference type="EMBL" id="EEG95648.1"/>
    </source>
</evidence>
<gene>
    <name evidence="3" type="ORF">ROSEINA2194_00454</name>
</gene>
<reference evidence="3 4" key="2">
    <citation type="submission" date="2009-03" db="EMBL/GenBank/DDBJ databases">
        <title>Draft genome sequence of Roseburia inulinivorans (DSM 16841).</title>
        <authorList>
            <person name="Sudarsanam P."/>
            <person name="Ley R."/>
            <person name="Guruge J."/>
            <person name="Turnbaugh P.J."/>
            <person name="Mahowald M."/>
            <person name="Liep D."/>
            <person name="Gordon J."/>
        </authorList>
    </citation>
    <scope>NUCLEOTIDE SEQUENCE [LARGE SCALE GENOMIC DNA]</scope>
    <source>
        <strain evidence="3 4">DSM 16841</strain>
    </source>
</reference>
<evidence type="ECO:0000259" key="2">
    <source>
        <dbReference type="Pfam" id="PF02272"/>
    </source>
</evidence>
<feature type="domain" description="DHHA1" evidence="2">
    <location>
        <begin position="226"/>
        <end position="315"/>
    </location>
</feature>
<dbReference type="Gene3D" id="3.10.310.30">
    <property type="match status" value="1"/>
</dbReference>
<dbReference type="EMBL" id="ACFY01000022">
    <property type="protein sequence ID" value="EEG95648.1"/>
    <property type="molecule type" value="Genomic_DNA"/>
</dbReference>
<proteinExistence type="predicted"/>
<dbReference type="RefSeq" id="WP_007882772.1">
    <property type="nucleotide sequence ID" value="NZ_ACFY01000022.1"/>
</dbReference>
<dbReference type="GO" id="GO:0003676">
    <property type="term" value="F:nucleic acid binding"/>
    <property type="evidence" value="ECO:0007669"/>
    <property type="project" value="InterPro"/>
</dbReference>
<dbReference type="InterPro" id="IPR038763">
    <property type="entry name" value="DHH_sf"/>
</dbReference>
<dbReference type="PANTHER" id="PTHR47618:SF1">
    <property type="entry name" value="BIFUNCTIONAL OLIGORIBONUCLEASE AND PAP PHOSPHATASE NRNA"/>
    <property type="match status" value="1"/>
</dbReference>
<evidence type="ECO:0000313" key="4">
    <source>
        <dbReference type="Proteomes" id="UP000003561"/>
    </source>
</evidence>
<protein>
    <submittedName>
        <fullName evidence="3">DHHA1 domain protein</fullName>
    </submittedName>
</protein>
<comment type="caution">
    <text evidence="3">The sequence shown here is derived from an EMBL/GenBank/DDBJ whole genome shotgun (WGS) entry which is preliminary data.</text>
</comment>
<dbReference type="InterPro" id="IPR001667">
    <property type="entry name" value="DDH_dom"/>
</dbReference>